<keyword evidence="12 19" id="KW-1133">Transmembrane helix</keyword>
<evidence type="ECO:0000256" key="10">
    <source>
        <dbReference type="ARBA" id="ARBA00022967"/>
    </source>
</evidence>
<evidence type="ECO:0000256" key="14">
    <source>
        <dbReference type="ARBA" id="ARBA00023075"/>
    </source>
</evidence>
<keyword evidence="6" id="KW-0813">Transport</keyword>
<evidence type="ECO:0000256" key="5">
    <source>
        <dbReference type="ARBA" id="ARBA00021008"/>
    </source>
</evidence>
<feature type="transmembrane region" description="Helical" evidence="19">
    <location>
        <begin position="171"/>
        <end position="188"/>
    </location>
</feature>
<evidence type="ECO:0000256" key="15">
    <source>
        <dbReference type="ARBA" id="ARBA00023128"/>
    </source>
</evidence>
<feature type="transmembrane region" description="Helical" evidence="19">
    <location>
        <begin position="83"/>
        <end position="105"/>
    </location>
</feature>
<organism evidence="20">
    <name type="scientific">Acropyga panamensis</name>
    <dbReference type="NCBI Taxonomy" id="602222"/>
    <lineage>
        <taxon>Eukaryota</taxon>
        <taxon>Metazoa</taxon>
        <taxon>Ecdysozoa</taxon>
        <taxon>Arthropoda</taxon>
        <taxon>Hexapoda</taxon>
        <taxon>Insecta</taxon>
        <taxon>Pterygota</taxon>
        <taxon>Neoptera</taxon>
        <taxon>Endopterygota</taxon>
        <taxon>Hymenoptera</taxon>
        <taxon>Apocrita</taxon>
        <taxon>Aculeata</taxon>
        <taxon>Formicoidea</taxon>
        <taxon>Formicidae</taxon>
        <taxon>Formicinae</taxon>
        <taxon>Acropyga</taxon>
    </lineage>
</organism>
<keyword evidence="14" id="KW-0830">Ubiquinone</keyword>
<dbReference type="InterPro" id="IPR050175">
    <property type="entry name" value="Complex_I_Subunit_2"/>
</dbReference>
<keyword evidence="13" id="KW-0520">NAD</keyword>
<evidence type="ECO:0000256" key="8">
    <source>
        <dbReference type="ARBA" id="ARBA00022692"/>
    </source>
</evidence>
<feature type="transmembrane region" description="Helical" evidence="19">
    <location>
        <begin position="194"/>
        <end position="212"/>
    </location>
</feature>
<dbReference type="CTD" id="67122138"/>
<keyword evidence="11" id="KW-0249">Electron transport</keyword>
<dbReference type="GO" id="GO:0005743">
    <property type="term" value="C:mitochondrial inner membrane"/>
    <property type="evidence" value="ECO:0007669"/>
    <property type="project" value="UniProtKB-SubCell"/>
</dbReference>
<keyword evidence="15 20" id="KW-0496">Mitochondrion</keyword>
<evidence type="ECO:0000256" key="19">
    <source>
        <dbReference type="SAM" id="Phobius"/>
    </source>
</evidence>
<evidence type="ECO:0000256" key="1">
    <source>
        <dbReference type="ARBA" id="ARBA00003257"/>
    </source>
</evidence>
<geneLocation type="mitochondrion" evidence="20"/>
<evidence type="ECO:0000256" key="9">
    <source>
        <dbReference type="ARBA" id="ARBA00022792"/>
    </source>
</evidence>
<evidence type="ECO:0000256" key="16">
    <source>
        <dbReference type="ARBA" id="ARBA00023136"/>
    </source>
</evidence>
<keyword evidence="7" id="KW-0679">Respiratory chain</keyword>
<feature type="transmembrane region" description="Helical" evidence="19">
    <location>
        <begin position="283"/>
        <end position="302"/>
    </location>
</feature>
<dbReference type="RefSeq" id="YP_009735167.1">
    <property type="nucleotide sequence ID" value="NC_046426.1"/>
</dbReference>
<proteinExistence type="inferred from homology"/>
<feature type="transmembrane region" description="Helical" evidence="19">
    <location>
        <begin position="233"/>
        <end position="252"/>
    </location>
</feature>
<accession>A0A6G5NIQ8</accession>
<sequence>MIMNNMFYKFFILSNLINFSFMPLFIQNLLMIWFMMEINNFLFICYLCFKFNNKKLIFMYYIIQIIASLFMIFSLIFNNFFMINMNFLLINFYLSMMIKLGIPPFHLWMPMMSHHMNWNIIFIFLSIQKIIPFYLMSTINIIQPLIFYYLILSSTYISTFKMINLLNIKMLLIYSSINQTGWMLFLILLKNMFWLFYLIIYSLILWIILFLFSLSKFSMIFFMNKNIPTKFNLFNMMMIFNLASLPPLSFFFMKWMNIYISMFNTNLFLIFILLMINSLIMIYIYINMMIISMFFYLIKLKFFHYPIMLLNKNYLFIILLFLKINMSMFIFLI</sequence>
<feature type="transmembrane region" description="Helical" evidence="19">
    <location>
        <begin position="314"/>
        <end position="332"/>
    </location>
</feature>
<keyword evidence="10" id="KW-1278">Translocase</keyword>
<evidence type="ECO:0000256" key="11">
    <source>
        <dbReference type="ARBA" id="ARBA00022982"/>
    </source>
</evidence>
<dbReference type="PANTHER" id="PTHR46552:SF1">
    <property type="entry name" value="NADH-UBIQUINONE OXIDOREDUCTASE CHAIN 2"/>
    <property type="match status" value="1"/>
</dbReference>
<comment type="catalytic activity">
    <reaction evidence="18">
        <text>a ubiquinone + NADH + 5 H(+)(in) = a ubiquinol + NAD(+) + 4 H(+)(out)</text>
        <dbReference type="Rhea" id="RHEA:29091"/>
        <dbReference type="Rhea" id="RHEA-COMP:9565"/>
        <dbReference type="Rhea" id="RHEA-COMP:9566"/>
        <dbReference type="ChEBI" id="CHEBI:15378"/>
        <dbReference type="ChEBI" id="CHEBI:16389"/>
        <dbReference type="ChEBI" id="CHEBI:17976"/>
        <dbReference type="ChEBI" id="CHEBI:57540"/>
        <dbReference type="ChEBI" id="CHEBI:57945"/>
        <dbReference type="EC" id="7.1.1.2"/>
    </reaction>
</comment>
<evidence type="ECO:0000256" key="13">
    <source>
        <dbReference type="ARBA" id="ARBA00023027"/>
    </source>
</evidence>
<reference evidence="20" key="1">
    <citation type="submission" date="2018-04" db="EMBL/GenBank/DDBJ databases">
        <title>Evolution of mitochondrial genomes in the ant genus Acropyga (Hymenoptera: Formicidae: Formicinae).</title>
        <authorList>
            <person name="Duan X.-Y."/>
            <person name="Qian Z.-Q."/>
        </authorList>
    </citation>
    <scope>NUCLEOTIDE SEQUENCE</scope>
</reference>
<evidence type="ECO:0000256" key="4">
    <source>
        <dbReference type="ARBA" id="ARBA00012944"/>
    </source>
</evidence>
<dbReference type="GeneID" id="44790740"/>
<keyword evidence="8 19" id="KW-0812">Transmembrane</keyword>
<evidence type="ECO:0000256" key="2">
    <source>
        <dbReference type="ARBA" id="ARBA00004448"/>
    </source>
</evidence>
<comment type="function">
    <text evidence="1">Core subunit of the mitochondrial membrane respiratory chain NADH dehydrogenase (Complex I) that is believed to belong to the minimal assembly required for catalysis. Complex I functions in the transfer of electrons from NADH to the respiratory chain. The immediate electron acceptor for the enzyme is believed to be ubiquinone.</text>
</comment>
<evidence type="ECO:0000256" key="17">
    <source>
        <dbReference type="ARBA" id="ARBA00031028"/>
    </source>
</evidence>
<evidence type="ECO:0000256" key="6">
    <source>
        <dbReference type="ARBA" id="ARBA00022448"/>
    </source>
</evidence>
<dbReference type="GO" id="GO:0008137">
    <property type="term" value="F:NADH dehydrogenase (ubiquinone) activity"/>
    <property type="evidence" value="ECO:0007669"/>
    <property type="project" value="UniProtKB-EC"/>
</dbReference>
<name>A0A6G5NIQ8_9HYME</name>
<keyword evidence="16 19" id="KW-0472">Membrane</keyword>
<comment type="similarity">
    <text evidence="3">Belongs to the complex I subunit 2 family.</text>
</comment>
<comment type="subcellular location">
    <subcellularLocation>
        <location evidence="2">Mitochondrion inner membrane</location>
        <topology evidence="2">Multi-pass membrane protein</topology>
    </subcellularLocation>
</comment>
<dbReference type="PANTHER" id="PTHR46552">
    <property type="entry name" value="NADH-UBIQUINONE OXIDOREDUCTASE CHAIN 2"/>
    <property type="match status" value="1"/>
</dbReference>
<protein>
    <recommendedName>
        <fullName evidence="5">NADH-ubiquinone oxidoreductase chain 2</fullName>
        <ecNumber evidence="4">7.1.1.2</ecNumber>
    </recommendedName>
    <alternativeName>
        <fullName evidence="17">NADH dehydrogenase subunit 2</fullName>
    </alternativeName>
</protein>
<feature type="transmembrane region" description="Helical" evidence="19">
    <location>
        <begin position="56"/>
        <end position="77"/>
    </location>
</feature>
<evidence type="ECO:0000313" key="20">
    <source>
        <dbReference type="EMBL" id="QBG38665.1"/>
    </source>
</evidence>
<dbReference type="GO" id="GO:0006120">
    <property type="term" value="P:mitochondrial electron transport, NADH to ubiquinone"/>
    <property type="evidence" value="ECO:0007669"/>
    <property type="project" value="TreeGrafter"/>
</dbReference>
<feature type="transmembrane region" description="Helical" evidence="19">
    <location>
        <begin position="7"/>
        <end position="26"/>
    </location>
</feature>
<dbReference type="EC" id="7.1.1.2" evidence="4"/>
<evidence type="ECO:0000256" key="18">
    <source>
        <dbReference type="ARBA" id="ARBA00049551"/>
    </source>
</evidence>
<feature type="transmembrane region" description="Helical" evidence="19">
    <location>
        <begin position="141"/>
        <end position="159"/>
    </location>
</feature>
<evidence type="ECO:0000256" key="12">
    <source>
        <dbReference type="ARBA" id="ARBA00022989"/>
    </source>
</evidence>
<dbReference type="EMBL" id="MH158410">
    <property type="protein sequence ID" value="QBG38665.1"/>
    <property type="molecule type" value="Genomic_DNA"/>
</dbReference>
<evidence type="ECO:0000256" key="7">
    <source>
        <dbReference type="ARBA" id="ARBA00022660"/>
    </source>
</evidence>
<dbReference type="AlphaFoldDB" id="A0A6G5NIQ8"/>
<keyword evidence="9" id="KW-0999">Mitochondrion inner membrane</keyword>
<evidence type="ECO:0000256" key="3">
    <source>
        <dbReference type="ARBA" id="ARBA00007012"/>
    </source>
</evidence>
<gene>
    <name evidence="20" type="primary">nad2</name>
</gene>